<dbReference type="EC" id="6.2.1.3" evidence="2"/>
<gene>
    <name evidence="4" type="ORF">LDBPK_010510</name>
    <name evidence="2" type="ORF">LdCL_010010100</name>
    <name evidence="3" type="ORF">LDHU3_01.0580</name>
</gene>
<dbReference type="PANTHER" id="PTHR43272:SF105">
    <property type="entry name" value="ACYL COA SYNTHETASE, PUTATIVE-RELATED"/>
    <property type="match status" value="1"/>
</dbReference>
<dbReference type="GO" id="GO:0005783">
    <property type="term" value="C:endoplasmic reticulum"/>
    <property type="evidence" value="ECO:0007669"/>
    <property type="project" value="TreeGrafter"/>
</dbReference>
<evidence type="ECO:0000313" key="6">
    <source>
        <dbReference type="Proteomes" id="UP000274082"/>
    </source>
</evidence>
<evidence type="ECO:0000259" key="1">
    <source>
        <dbReference type="Pfam" id="PF00501"/>
    </source>
</evidence>
<dbReference type="SUPFAM" id="SSF56801">
    <property type="entry name" value="Acetyl-CoA synthetase-like"/>
    <property type="match status" value="1"/>
</dbReference>
<dbReference type="CDD" id="cd17639">
    <property type="entry name" value="LC_FACS_euk1"/>
    <property type="match status" value="1"/>
</dbReference>
<reference evidence="4 5" key="1">
    <citation type="journal article" date="2011" name="Genome Res.">
        <title>Whole genome sequencing of multiple Leishmania donovani clinical isolates provides insights into population structure and mechanisms of drug resistance.</title>
        <authorList>
            <person name="Downing T."/>
            <person name="Imamura H."/>
            <person name="Decuypere S."/>
            <person name="Clark T.G."/>
            <person name="Coombs G.H."/>
            <person name="Cotton J.A."/>
            <person name="Hilley J.D."/>
            <person name="de Doncker S."/>
            <person name="Maes I."/>
            <person name="Mottram J.C."/>
            <person name="Quail M.A."/>
            <person name="Rijal S."/>
            <person name="Sanders M."/>
            <person name="Schonian G."/>
            <person name="Stark O."/>
            <person name="Sundar S."/>
            <person name="Vanaerschot M."/>
            <person name="Hertz-Fowler C."/>
            <person name="Dujardin J.C."/>
            <person name="Berriman M."/>
        </authorList>
    </citation>
    <scope>NUCLEOTIDE SEQUENCE [LARGE SCALE GENOMIC DNA]</scope>
    <source>
        <strain evidence="4 5">BPK282A1</strain>
    </source>
</reference>
<evidence type="ECO:0000313" key="3">
    <source>
        <dbReference type="EMBL" id="CAC5426925.1"/>
    </source>
</evidence>
<dbReference type="VEuPathDB" id="TriTrypDB:LdBPK_010510.1"/>
<dbReference type="Pfam" id="PF00501">
    <property type="entry name" value="AMP-binding"/>
    <property type="match status" value="1"/>
</dbReference>
<reference evidence="2 6" key="4">
    <citation type="journal article" date="2018" name="Sci. Rep.">
        <title>A complete Leishmania donovani reference genome identifies novel genetic variations associated with virulence.</title>
        <authorList>
            <person name="Lypaczewski P."/>
            <person name="Hoshizaki J."/>
            <person name="Zhang W.-W."/>
            <person name="McCall L.-I."/>
            <person name="Torcivia-Rodriguez J."/>
            <person name="Simonyan V."/>
            <person name="Kaur A."/>
            <person name="Dewar K."/>
            <person name="Matlashewski G."/>
        </authorList>
    </citation>
    <scope>NUCLEOTIDE SEQUENCE [LARGE SCALE GENOMIC DNA]</scope>
    <source>
        <strain evidence="2 6">LdCL</strain>
    </source>
</reference>
<reference evidence="4" key="2">
    <citation type="submission" date="2011-01" db="EMBL/GenBank/DDBJ databases">
        <authorList>
            <person name="Zhao B.P."/>
            <person name="Ren Z.A."/>
            <person name="Li C.D."/>
        </authorList>
    </citation>
    <scope>NUCLEOTIDE SEQUENCE</scope>
    <source>
        <strain evidence="4">BPK282A1</strain>
    </source>
</reference>
<feature type="domain" description="AMP-dependent synthetase/ligase" evidence="1">
    <location>
        <begin position="105"/>
        <end position="521"/>
    </location>
</feature>
<dbReference type="Proteomes" id="UP000008980">
    <property type="component" value="Chromosome 1"/>
</dbReference>
<dbReference type="Proteomes" id="UP000601710">
    <property type="component" value="Chromosome 1"/>
</dbReference>
<dbReference type="InterPro" id="IPR042099">
    <property type="entry name" value="ANL_N_sf"/>
</dbReference>
<protein>
    <submittedName>
        <fullName evidence="2 4">Long-chain-fatty-acid-CoA ligase, putative</fullName>
        <ecNumber evidence="2">6.2.1.3</ecNumber>
    </submittedName>
    <submittedName>
        <fullName evidence="3">Long-chain-fatty-acid-CoA_ligase_putative/GeneDB: LmjF.01.0490/GeneDB:LmjF.01.0520</fullName>
    </submittedName>
</protein>
<organism evidence="2 6">
    <name type="scientific">Leishmania donovani</name>
    <dbReference type="NCBI Taxonomy" id="5661"/>
    <lineage>
        <taxon>Eukaryota</taxon>
        <taxon>Discoba</taxon>
        <taxon>Euglenozoa</taxon>
        <taxon>Kinetoplastea</taxon>
        <taxon>Metakinetoplastina</taxon>
        <taxon>Trypanosomatida</taxon>
        <taxon>Trypanosomatidae</taxon>
        <taxon>Leishmaniinae</taxon>
        <taxon>Leishmania</taxon>
    </lineage>
</organism>
<dbReference type="OMA" id="WEWLASI"/>
<dbReference type="EMBL" id="LR812621">
    <property type="protein sequence ID" value="CAC5426925.1"/>
    <property type="molecule type" value="Genomic_DNA"/>
</dbReference>
<keyword evidence="6" id="KW-1185">Reference proteome</keyword>
<dbReference type="EMBL" id="CP029500">
    <property type="protein sequence ID" value="AYU75562.1"/>
    <property type="molecule type" value="Genomic_DNA"/>
</dbReference>
<dbReference type="PROSITE" id="PS00455">
    <property type="entry name" value="AMP_BINDING"/>
    <property type="match status" value="1"/>
</dbReference>
<dbReference type="VEuPathDB" id="TriTrypDB:LdCL_010010100"/>
<dbReference type="InterPro" id="IPR020845">
    <property type="entry name" value="AMP-binding_CS"/>
</dbReference>
<dbReference type="RefSeq" id="XP_003857864.1">
    <property type="nucleotide sequence ID" value="XM_003857816.1"/>
</dbReference>
<dbReference type="InterPro" id="IPR000873">
    <property type="entry name" value="AMP-dep_synth/lig_dom"/>
</dbReference>
<dbReference type="Proteomes" id="UP000274082">
    <property type="component" value="Chromosome 1"/>
</dbReference>
<dbReference type="VEuPathDB" id="TriTrypDB:LDHU3_01.0580"/>
<dbReference type="EMBL" id="FR799588">
    <property type="protein sequence ID" value="CBZ31138.1"/>
    <property type="molecule type" value="Genomic_DNA"/>
</dbReference>
<accession>E9B7B5</accession>
<keyword evidence="2" id="KW-0436">Ligase</keyword>
<dbReference type="KEGG" id="ldo:LDBPK_010510"/>
<accession>A0A451EJA5</accession>
<evidence type="ECO:0000313" key="2">
    <source>
        <dbReference type="EMBL" id="AYU75562.1"/>
    </source>
</evidence>
<dbReference type="GO" id="GO:0004467">
    <property type="term" value="F:long-chain fatty acid-CoA ligase activity"/>
    <property type="evidence" value="ECO:0007669"/>
    <property type="project" value="UniProtKB-EC"/>
</dbReference>
<dbReference type="GO" id="GO:0016020">
    <property type="term" value="C:membrane"/>
    <property type="evidence" value="ECO:0007669"/>
    <property type="project" value="TreeGrafter"/>
</dbReference>
<dbReference type="OrthoDB" id="276319at2759"/>
<dbReference type="PANTHER" id="PTHR43272">
    <property type="entry name" value="LONG-CHAIN-FATTY-ACID--COA LIGASE"/>
    <property type="match status" value="1"/>
</dbReference>
<evidence type="ECO:0000313" key="4">
    <source>
        <dbReference type="EMBL" id="CBZ31138.1"/>
    </source>
</evidence>
<evidence type="ECO:0000313" key="5">
    <source>
        <dbReference type="Proteomes" id="UP000008980"/>
    </source>
</evidence>
<name>A0A451EJA5_LEIDO</name>
<dbReference type="Gene3D" id="3.40.50.12780">
    <property type="entry name" value="N-terminal domain of ligase-like"/>
    <property type="match status" value="1"/>
</dbReference>
<proteinExistence type="predicted"/>
<reference evidence="5" key="3">
    <citation type="submission" date="2011-02" db="EMBL/GenBank/DDBJ databases">
        <title>Whole genome sequencing of Leishmania donovani clinical lines reveals dynamic variation related to drug resistance.</title>
        <authorList>
            <person name="Downing T."/>
            <person name="Imamura H."/>
            <person name="Sanders M."/>
            <person name="Decuypere S."/>
            <person name="Hertz-Fowler C."/>
            <person name="Clark T.G."/>
            <person name="Rijal S."/>
            <person name="Sundar S."/>
            <person name="Quail M.A."/>
            <person name="De Doncker S."/>
            <person name="Maes I."/>
            <person name="Vanaerschot M."/>
            <person name="Stark O."/>
            <person name="Schonian G."/>
            <person name="Dujardin J.C."/>
            <person name="Berriman M."/>
        </authorList>
    </citation>
    <scope>NUCLEOTIDE SEQUENCE [LARGE SCALE GENOMIC DNA]</scope>
    <source>
        <strain evidence="5">BPK282A1</strain>
    </source>
</reference>
<dbReference type="AlphaFoldDB" id="A0A451EJA5"/>
<reference evidence="3" key="5">
    <citation type="submission" date="2020-06" db="EMBL/GenBank/DDBJ databases">
        <authorList>
            <person name="Camacho E."/>
            <person name="Gonzalez-de la Fuente S."/>
            <person name="Rastrojo A."/>
            <person name="Peiro-Pastor R."/>
            <person name="Solana JC."/>
            <person name="Tabera L."/>
            <person name="Gamarro F."/>
            <person name="Carrasco-Ramiro F."/>
            <person name="Requena JM."/>
            <person name="Aguado B."/>
        </authorList>
    </citation>
    <scope>NUCLEOTIDE SEQUENCE</scope>
</reference>
<sequence length="698" mass="77023">MGGCVVSLMECKARSDEVPWEFSEDVKSYGPLSVAVAGTQTPNSSAVYVNGKRSTLAEQQECAKRFYYGPNQTQRFARLCQENLDDVALAYRRIEKMEKEQVAGASRPMDVAYFSAQCDLTYRELWHAVTGFSRGLAELGLEKRANVTIYEETRWEWLASIYGIWMQDMVAATVYANLGEDALFYALRETECEAILCNGKNVPNLLRGVGSGAFPACTLIYLDNLPAAGCAELHGCRVLSWEDVVALGHGAGAHHGAAPPEDNESVALIMYTSGTTGDPKGVMHTHGSIVAGILTMDDWLYSVIKHRPDDVYLSYLPLAHIMEFGVVNILLARRAHVAFGTPRTLTDATARPHGDFTQFRPTLLIGVPRIFDTLKKAVEAKLPPVGTLKRQVFDHAYQSRLAALKEGKDTPYWNEKVFSLPRAALGGRVRAFLSGGGPLSESTQEFVNVVFGCIVNGWGLTETVCIGAIQRLGDLTPSAVGQVLCSEQLKLLDIDEYKHTDTPEPRGEICLRGPFLFKGYYKQPELTREVLDEDGWFHTGDVGSIDSEGRVSIVGRVKALAKNCLGEYIALEVLEAIYSSHPLVLNNCVCVLVDPCKNYICALVLTDEGRVTRFAKANRIEGEYPALLEKKELLEKAAASMAETARAARRRDFELVRRVSLIDDEWSPEKGQLTAALKLRRGAVAKQYEKQIACLFAE</sequence>
<dbReference type="GeneID" id="13389783"/>